<evidence type="ECO:0000256" key="7">
    <source>
        <dbReference type="ARBA" id="ARBA00022825"/>
    </source>
</evidence>
<dbReference type="InterPro" id="IPR047272">
    <property type="entry name" value="S49_SppA_C"/>
</dbReference>
<evidence type="ECO:0000256" key="8">
    <source>
        <dbReference type="ARBA" id="ARBA00022989"/>
    </source>
</evidence>
<evidence type="ECO:0000313" key="15">
    <source>
        <dbReference type="Proteomes" id="UP000034156"/>
    </source>
</evidence>
<evidence type="ECO:0000256" key="1">
    <source>
        <dbReference type="ARBA" id="ARBA00004236"/>
    </source>
</evidence>
<feature type="domain" description="Peptidase S49 N-terminal proteobacteria" evidence="12">
    <location>
        <begin position="3"/>
        <end position="152"/>
    </location>
</feature>
<dbReference type="PANTHER" id="PTHR42987">
    <property type="entry name" value="PEPTIDASE S49"/>
    <property type="match status" value="1"/>
</dbReference>
<dbReference type="InterPro" id="IPR029045">
    <property type="entry name" value="ClpP/crotonase-like_dom_sf"/>
</dbReference>
<evidence type="ECO:0000256" key="6">
    <source>
        <dbReference type="ARBA" id="ARBA00022801"/>
    </source>
</evidence>
<evidence type="ECO:0000313" key="13">
    <source>
        <dbReference type="EMBL" id="AKH38512.1"/>
    </source>
</evidence>
<comment type="similarity">
    <text evidence="2">Belongs to the peptidase S49 family.</text>
</comment>
<evidence type="ECO:0000259" key="12">
    <source>
        <dbReference type="Pfam" id="PF08496"/>
    </source>
</evidence>
<protein>
    <submittedName>
        <fullName evidence="13">Peptidase</fullName>
    </submittedName>
    <submittedName>
        <fullName evidence="14">Serine protease SohB</fullName>
    </submittedName>
</protein>
<dbReference type="EMBL" id="VNHT01000018">
    <property type="protein sequence ID" value="TYP89252.1"/>
    <property type="molecule type" value="Genomic_DNA"/>
</dbReference>
<keyword evidence="9 10" id="KW-0472">Membrane</keyword>
<dbReference type="GO" id="GO:0006508">
    <property type="term" value="P:proteolysis"/>
    <property type="evidence" value="ECO:0007669"/>
    <property type="project" value="UniProtKB-KW"/>
</dbReference>
<gene>
    <name evidence="13" type="ORF">AAW31_13050</name>
    <name evidence="14" type="ORF">BCL69_101827</name>
</gene>
<dbReference type="InterPro" id="IPR013703">
    <property type="entry name" value="Peptidase_S49_N_proteobac"/>
</dbReference>
<dbReference type="PANTHER" id="PTHR42987:SF4">
    <property type="entry name" value="PROTEASE SOHB-RELATED"/>
    <property type="match status" value="1"/>
</dbReference>
<reference evidence="13 15" key="2">
    <citation type="journal article" date="2016" name="Genome Announc.">
        <title>Genome Sequence of Nitrosomonas communis Strain Nm2, a Mesophilic Ammonia-Oxidizing Bacterium Isolated from Mediterranean Soil.</title>
        <authorList>
            <person name="Kozlowski J.A."/>
            <person name="Kits K.D."/>
            <person name="Stein L.Y."/>
        </authorList>
    </citation>
    <scope>NUCLEOTIDE SEQUENCE [LARGE SCALE GENOMIC DNA]</scope>
    <source>
        <strain evidence="13 15">Nm2</strain>
    </source>
</reference>
<sequence>MSEFFTNYGLFLAKTVTIILAIIAVALFFAFMSSRKRSGKKESIEIKKLNKKYDDMAMAMNASILHKNGLKKYLKEEKEKLKGIVAGTNNGIPKKRIYVLDFHGDIRASAVSSLREEITAILTVATENDEVFVRLESGGGIVHGYGLGASQLMRIRKKNIPLTVSVDKVAASGGYMMACVGNRIMAAPFSIIGSIGVIAQIPNFNKVLKKHDIEFEQFTAGEFKRTVTMFGENTNEAKAKFREEIEDIHLLFKEFIVQHRPEIDIVQVSTGESWPGTRALEKKLVDELKTSDDYLLESSKDADIYEIKYVSKKSLSEKMRFQIERLFFDKAQYG</sequence>
<keyword evidence="8 10" id="KW-1133">Transmembrane helix</keyword>
<proteinExistence type="inferred from homology"/>
<accession>A0A0F7KI23</accession>
<feature type="transmembrane region" description="Helical" evidence="10">
    <location>
        <begin position="12"/>
        <end position="31"/>
    </location>
</feature>
<comment type="subcellular location">
    <subcellularLocation>
        <location evidence="1">Cell membrane</location>
    </subcellularLocation>
</comment>
<dbReference type="KEGG" id="nco:AAW31_13050"/>
<keyword evidence="6" id="KW-0378">Hydrolase</keyword>
<name>A0A0F7KI23_9PROT</name>
<dbReference type="CDD" id="cd07023">
    <property type="entry name" value="S49_Sppa_N_C"/>
    <property type="match status" value="1"/>
</dbReference>
<evidence type="ECO:0000256" key="9">
    <source>
        <dbReference type="ARBA" id="ARBA00023136"/>
    </source>
</evidence>
<evidence type="ECO:0000256" key="5">
    <source>
        <dbReference type="ARBA" id="ARBA00022692"/>
    </source>
</evidence>
<dbReference type="RefSeq" id="WP_046850552.1">
    <property type="nucleotide sequence ID" value="NZ_CP011451.1"/>
</dbReference>
<evidence type="ECO:0000256" key="10">
    <source>
        <dbReference type="SAM" id="Phobius"/>
    </source>
</evidence>
<dbReference type="SUPFAM" id="SSF52096">
    <property type="entry name" value="ClpP/crotonase"/>
    <property type="match status" value="1"/>
</dbReference>
<dbReference type="Gene3D" id="3.90.226.10">
    <property type="entry name" value="2-enoyl-CoA Hydratase, Chain A, domain 1"/>
    <property type="match status" value="1"/>
</dbReference>
<reference evidence="15" key="1">
    <citation type="submission" date="2015-05" db="EMBL/GenBank/DDBJ databases">
        <title>Draft genome of Nitrosomonas communis strain Nm2.</title>
        <authorList>
            <person name="Kozlowski J.A."/>
            <person name="Kits K.D."/>
            <person name="Stein L.Y."/>
        </authorList>
    </citation>
    <scope>NUCLEOTIDE SEQUENCE [LARGE SCALE GENOMIC DNA]</scope>
    <source>
        <strain evidence="15">Nm2</strain>
    </source>
</reference>
<evidence type="ECO:0000256" key="3">
    <source>
        <dbReference type="ARBA" id="ARBA00022475"/>
    </source>
</evidence>
<reference evidence="14 16" key="3">
    <citation type="submission" date="2019-07" db="EMBL/GenBank/DDBJ databases">
        <title>Active sludge and wastewater microbial communities from Klosterneuburg, Austria.</title>
        <authorList>
            <person name="Wagner M."/>
        </authorList>
    </citation>
    <scope>NUCLEOTIDE SEQUENCE [LARGE SCALE GENOMIC DNA]</scope>
    <source>
        <strain evidence="14 16">Nm2</strain>
    </source>
</reference>
<keyword evidence="7" id="KW-0720">Serine protease</keyword>
<keyword evidence="5 10" id="KW-0812">Transmembrane</keyword>
<dbReference type="NCBIfam" id="NF008745">
    <property type="entry name" value="PRK11778.1"/>
    <property type="match status" value="1"/>
</dbReference>
<keyword evidence="15" id="KW-1185">Reference proteome</keyword>
<dbReference type="PATRIC" id="fig|44574.3.peg.3172"/>
<dbReference type="Pfam" id="PF08496">
    <property type="entry name" value="Peptidase_S49_N"/>
    <property type="match status" value="1"/>
</dbReference>
<dbReference type="Pfam" id="PF01343">
    <property type="entry name" value="Peptidase_S49"/>
    <property type="match status" value="1"/>
</dbReference>
<dbReference type="Gene3D" id="6.20.330.10">
    <property type="match status" value="1"/>
</dbReference>
<dbReference type="Proteomes" id="UP000034156">
    <property type="component" value="Chromosome"/>
</dbReference>
<evidence type="ECO:0000256" key="4">
    <source>
        <dbReference type="ARBA" id="ARBA00022670"/>
    </source>
</evidence>
<dbReference type="InterPro" id="IPR002142">
    <property type="entry name" value="Peptidase_S49"/>
</dbReference>
<dbReference type="AlphaFoldDB" id="A0A0F7KI23"/>
<dbReference type="GO" id="GO:0004252">
    <property type="term" value="F:serine-type endopeptidase activity"/>
    <property type="evidence" value="ECO:0007669"/>
    <property type="project" value="InterPro"/>
</dbReference>
<evidence type="ECO:0000313" key="16">
    <source>
        <dbReference type="Proteomes" id="UP000324176"/>
    </source>
</evidence>
<evidence type="ECO:0000313" key="14">
    <source>
        <dbReference type="EMBL" id="TYP89252.1"/>
    </source>
</evidence>
<organism evidence="13 15">
    <name type="scientific">Nitrosomonas communis</name>
    <dbReference type="NCBI Taxonomy" id="44574"/>
    <lineage>
        <taxon>Bacteria</taxon>
        <taxon>Pseudomonadati</taxon>
        <taxon>Pseudomonadota</taxon>
        <taxon>Betaproteobacteria</taxon>
        <taxon>Nitrosomonadales</taxon>
        <taxon>Nitrosomonadaceae</taxon>
        <taxon>Nitrosomonas</taxon>
    </lineage>
</organism>
<feature type="domain" description="Peptidase S49" evidence="11">
    <location>
        <begin position="156"/>
        <end position="303"/>
    </location>
</feature>
<dbReference type="GO" id="GO:0005886">
    <property type="term" value="C:plasma membrane"/>
    <property type="evidence" value="ECO:0007669"/>
    <property type="project" value="UniProtKB-SubCell"/>
</dbReference>
<keyword evidence="3" id="KW-1003">Cell membrane</keyword>
<dbReference type="Proteomes" id="UP000324176">
    <property type="component" value="Unassembled WGS sequence"/>
</dbReference>
<dbReference type="OrthoDB" id="5614232at2"/>
<dbReference type="EMBL" id="CP011451">
    <property type="protein sequence ID" value="AKH38512.1"/>
    <property type="molecule type" value="Genomic_DNA"/>
</dbReference>
<evidence type="ECO:0000259" key="11">
    <source>
        <dbReference type="Pfam" id="PF01343"/>
    </source>
</evidence>
<evidence type="ECO:0000256" key="2">
    <source>
        <dbReference type="ARBA" id="ARBA00008683"/>
    </source>
</evidence>
<keyword evidence="4 14" id="KW-0645">Protease</keyword>